<dbReference type="Pfam" id="PF00248">
    <property type="entry name" value="Aldo_ket_red"/>
    <property type="match status" value="1"/>
</dbReference>
<dbReference type="PANTHER" id="PTHR43364">
    <property type="entry name" value="NADH-SPECIFIC METHYLGLYOXAL REDUCTASE-RELATED"/>
    <property type="match status" value="1"/>
</dbReference>
<comment type="caution">
    <text evidence="3">The sequence shown here is derived from an EMBL/GenBank/DDBJ whole genome shotgun (WGS) entry which is preliminary data.</text>
</comment>
<dbReference type="Proteomes" id="UP001519887">
    <property type="component" value="Unassembled WGS sequence"/>
</dbReference>
<keyword evidence="1" id="KW-0560">Oxidoreductase</keyword>
<feature type="non-terminal residue" evidence="3">
    <location>
        <position position="89"/>
    </location>
</feature>
<accession>A0ABS7CKI1</accession>
<protein>
    <submittedName>
        <fullName evidence="3">Aldo/keto reductase</fullName>
    </submittedName>
</protein>
<dbReference type="EMBL" id="JAHZIK010002857">
    <property type="protein sequence ID" value="MBW7461322.1"/>
    <property type="molecule type" value="Genomic_DNA"/>
</dbReference>
<keyword evidence="4" id="KW-1185">Reference proteome</keyword>
<evidence type="ECO:0000313" key="3">
    <source>
        <dbReference type="EMBL" id="MBW7461322.1"/>
    </source>
</evidence>
<name>A0ABS7CKI1_9BACL</name>
<evidence type="ECO:0000256" key="1">
    <source>
        <dbReference type="ARBA" id="ARBA00023002"/>
    </source>
</evidence>
<feature type="domain" description="NADP-dependent oxidoreductase" evidence="2">
    <location>
        <begin position="16"/>
        <end position="89"/>
    </location>
</feature>
<reference evidence="3 4" key="1">
    <citation type="submission" date="2021-07" db="EMBL/GenBank/DDBJ databases">
        <title>Paenibacillus radiodurans sp. nov., isolated from the southeastern edge of Tengger Desert.</title>
        <authorList>
            <person name="Zhang G."/>
        </authorList>
    </citation>
    <scope>NUCLEOTIDE SEQUENCE [LARGE SCALE GENOMIC DNA]</scope>
    <source>
        <strain evidence="3 4">CCM 7311</strain>
    </source>
</reference>
<dbReference type="SUPFAM" id="SSF51430">
    <property type="entry name" value="NAD(P)-linked oxidoreductase"/>
    <property type="match status" value="1"/>
</dbReference>
<dbReference type="PANTHER" id="PTHR43364:SF4">
    <property type="entry name" value="NAD(P)-LINKED OXIDOREDUCTASE SUPERFAMILY PROTEIN"/>
    <property type="match status" value="1"/>
</dbReference>
<evidence type="ECO:0000313" key="4">
    <source>
        <dbReference type="Proteomes" id="UP001519887"/>
    </source>
</evidence>
<evidence type="ECO:0000259" key="2">
    <source>
        <dbReference type="Pfam" id="PF00248"/>
    </source>
</evidence>
<dbReference type="InterPro" id="IPR023210">
    <property type="entry name" value="NADP_OxRdtase_dom"/>
</dbReference>
<gene>
    <name evidence="3" type="ORF">K0U00_45435</name>
</gene>
<dbReference type="InterPro" id="IPR050523">
    <property type="entry name" value="AKR_Detox_Biosynth"/>
</dbReference>
<dbReference type="Gene3D" id="3.20.20.100">
    <property type="entry name" value="NADP-dependent oxidoreductase domain"/>
    <property type="match status" value="1"/>
</dbReference>
<organism evidence="3 4">
    <name type="scientific">Paenibacillus sepulcri</name>
    <dbReference type="NCBI Taxonomy" id="359917"/>
    <lineage>
        <taxon>Bacteria</taxon>
        <taxon>Bacillati</taxon>
        <taxon>Bacillota</taxon>
        <taxon>Bacilli</taxon>
        <taxon>Bacillales</taxon>
        <taxon>Paenibacillaceae</taxon>
        <taxon>Paenibacillus</taxon>
    </lineage>
</organism>
<sequence>MEHRQLGNSGLRVSQISLGCMAFGRWIGEKESEAVMDEAIEVGVTLFDTADIYGKGMDNGNPLDSGESETILGRILKGRRPQILLATKV</sequence>
<dbReference type="InterPro" id="IPR036812">
    <property type="entry name" value="NAD(P)_OxRdtase_dom_sf"/>
</dbReference>
<proteinExistence type="predicted"/>